<organism evidence="1 2">
    <name type="scientific">Candidatus Avitreponema avistercoris</name>
    <dbReference type="NCBI Taxonomy" id="2840705"/>
    <lineage>
        <taxon>Bacteria</taxon>
        <taxon>Pseudomonadati</taxon>
        <taxon>Spirochaetota</taxon>
        <taxon>Spirochaetia</taxon>
        <taxon>Spirochaetales</taxon>
        <taxon>Candidatus Avitreponema</taxon>
    </lineage>
</organism>
<accession>A0A9D9HGW5</accession>
<dbReference type="EMBL" id="JADIMS010000101">
    <property type="protein sequence ID" value="MBO8450554.1"/>
    <property type="molecule type" value="Genomic_DNA"/>
</dbReference>
<comment type="caution">
    <text evidence="1">The sequence shown here is derived from an EMBL/GenBank/DDBJ whole genome shotgun (WGS) entry which is preliminary data.</text>
</comment>
<evidence type="ECO:0000313" key="1">
    <source>
        <dbReference type="EMBL" id="MBO8450554.1"/>
    </source>
</evidence>
<evidence type="ECO:0000313" key="2">
    <source>
        <dbReference type="Proteomes" id="UP000823616"/>
    </source>
</evidence>
<dbReference type="Proteomes" id="UP000823616">
    <property type="component" value="Unassembled WGS sequence"/>
</dbReference>
<gene>
    <name evidence="1" type="ORF">IAA96_05545</name>
</gene>
<reference evidence="1" key="1">
    <citation type="submission" date="2020-10" db="EMBL/GenBank/DDBJ databases">
        <authorList>
            <person name="Gilroy R."/>
        </authorList>
    </citation>
    <scope>NUCLEOTIDE SEQUENCE</scope>
    <source>
        <strain evidence="1">B3-4054</strain>
    </source>
</reference>
<proteinExistence type="predicted"/>
<name>A0A9D9HGW5_9SPIR</name>
<reference evidence="1" key="2">
    <citation type="journal article" date="2021" name="PeerJ">
        <title>Extensive microbial diversity within the chicken gut microbiome revealed by metagenomics and culture.</title>
        <authorList>
            <person name="Gilroy R."/>
            <person name="Ravi A."/>
            <person name="Getino M."/>
            <person name="Pursley I."/>
            <person name="Horton D.L."/>
            <person name="Alikhan N.F."/>
            <person name="Baker D."/>
            <person name="Gharbi K."/>
            <person name="Hall N."/>
            <person name="Watson M."/>
            <person name="Adriaenssens E.M."/>
            <person name="Foster-Nyarko E."/>
            <person name="Jarju S."/>
            <person name="Secka A."/>
            <person name="Antonio M."/>
            <person name="Oren A."/>
            <person name="Chaudhuri R.R."/>
            <person name="La Ragione R."/>
            <person name="Hildebrand F."/>
            <person name="Pallen M.J."/>
        </authorList>
    </citation>
    <scope>NUCLEOTIDE SEQUENCE</scope>
    <source>
        <strain evidence="1">B3-4054</strain>
    </source>
</reference>
<protein>
    <recommendedName>
        <fullName evidence="3">PorV/PorQ family protein</fullName>
    </recommendedName>
</protein>
<sequence>MTKKTNAFRTALFGFSIWIAGNIYAYNPPAGAESAAEFASPLLLGGTGGAAGSPLEAALPGDLWINPALSAGEQRVLLDVSYAGLYGAQDERGYGNAVNLGAVVPTSFAVFGGSLNFLQSPFDALLPLGTSLGVNFTVSKDLTERFYTGIGVSARMGSGRAGVSASLGALYHFGDLAFLRDFRLGVSVTGLGTAFRPDGVAGIRGGTEDADGFPGAFTLHTGLSFLAVDNGMLKAGFSAGASFPSFQNTVLRVGAEAEIRELVFAKAGWTCNFAELAEDCASLMPSVSLGVRLKIGSAAAGKLTDRQDWMESELTPSAGYKYFDGGIHAFSAGATLRLGQEDESGPEIEILLPGGNPETERVAF</sequence>
<dbReference type="AlphaFoldDB" id="A0A9D9HGW5"/>
<evidence type="ECO:0008006" key="3">
    <source>
        <dbReference type="Google" id="ProtNLM"/>
    </source>
</evidence>